<dbReference type="Pfam" id="PF01569">
    <property type="entry name" value="PAP2"/>
    <property type="match status" value="1"/>
</dbReference>
<dbReference type="Gene3D" id="1.20.144.10">
    <property type="entry name" value="Phosphatidic acid phosphatase type 2/haloperoxidase"/>
    <property type="match status" value="1"/>
</dbReference>
<sequence length="280" mass="31991">MKRILIVFIFFYSTFTNSQTIPKSFEDLTTWQTFKYDMGSVFKGIGHSYSRPLHWKGKQWLNFAGVAAGTTLLTFVDDEFDDWTDGIRGKVPTSILDFGHRHTRPEGNYGLTGAVYFTGLFIKDERLRRTGVLMMASTITGGLLQQLTVRFIGRARPLTGESADSFDPFLFKEVKRYDSFFSGHTILSFTNAYAIAKQFKNPWIKAGIYTVGMIPGFTRIVIRKHWLSDVAFGTLMSILIVESIDKYLDYRYSQKYNNDSKKVSWDLNFAPGQIGLTLSF</sequence>
<dbReference type="RefSeq" id="WP_109352254.1">
    <property type="nucleotide sequence ID" value="NZ_QFRI01000001.1"/>
</dbReference>
<dbReference type="SMART" id="SM00014">
    <property type="entry name" value="acidPPc"/>
    <property type="match status" value="1"/>
</dbReference>
<organism evidence="2 3">
    <name type="scientific">Algibacter marinivivus</name>
    <dbReference type="NCBI Taxonomy" id="2100723"/>
    <lineage>
        <taxon>Bacteria</taxon>
        <taxon>Pseudomonadati</taxon>
        <taxon>Bacteroidota</taxon>
        <taxon>Flavobacteriia</taxon>
        <taxon>Flavobacteriales</taxon>
        <taxon>Flavobacteriaceae</taxon>
        <taxon>Algibacter</taxon>
    </lineage>
</organism>
<dbReference type="OrthoDB" id="9773582at2"/>
<reference evidence="2 3" key="2">
    <citation type="submission" date="2018-05" db="EMBL/GenBank/DDBJ databases">
        <title>Algibacter marinivivus sp. nov., isolated from sample around a algae.</title>
        <authorList>
            <person name="Zhong X."/>
        </authorList>
    </citation>
    <scope>NUCLEOTIDE SEQUENCE [LARGE SCALE GENOMIC DNA]</scope>
    <source>
        <strain evidence="2 3">ZY111</strain>
    </source>
</reference>
<evidence type="ECO:0000313" key="3">
    <source>
        <dbReference type="Proteomes" id="UP000245375"/>
    </source>
</evidence>
<reference evidence="3" key="1">
    <citation type="submission" date="2018-05" db="EMBL/GenBank/DDBJ databases">
        <title>Algibacter marinivivus sp. nov., isolated from sample around a algae.</title>
        <authorList>
            <person name="Lu D."/>
        </authorList>
    </citation>
    <scope>NUCLEOTIDE SEQUENCE [LARGE SCALE GENOMIC DNA]</scope>
    <source>
        <strain evidence="3">ZY111</strain>
    </source>
</reference>
<dbReference type="AlphaFoldDB" id="A0A2U2X934"/>
<name>A0A2U2X934_9FLAO</name>
<evidence type="ECO:0000259" key="1">
    <source>
        <dbReference type="SMART" id="SM00014"/>
    </source>
</evidence>
<accession>A0A2U2X934</accession>
<dbReference type="InterPro" id="IPR000326">
    <property type="entry name" value="PAP2/HPO"/>
</dbReference>
<protein>
    <submittedName>
        <fullName evidence="2">Phosphoesterase</fullName>
    </submittedName>
</protein>
<gene>
    <name evidence="2" type="ORF">DIS18_06860</name>
</gene>
<dbReference type="Proteomes" id="UP000245375">
    <property type="component" value="Unassembled WGS sequence"/>
</dbReference>
<keyword evidence="3" id="KW-1185">Reference proteome</keyword>
<proteinExistence type="predicted"/>
<dbReference type="InterPro" id="IPR036938">
    <property type="entry name" value="PAP2/HPO_sf"/>
</dbReference>
<evidence type="ECO:0000313" key="2">
    <source>
        <dbReference type="EMBL" id="PWH84250.1"/>
    </source>
</evidence>
<dbReference type="EMBL" id="QFRI01000001">
    <property type="protein sequence ID" value="PWH84250.1"/>
    <property type="molecule type" value="Genomic_DNA"/>
</dbReference>
<comment type="caution">
    <text evidence="2">The sequence shown here is derived from an EMBL/GenBank/DDBJ whole genome shotgun (WGS) entry which is preliminary data.</text>
</comment>
<dbReference type="SUPFAM" id="SSF48317">
    <property type="entry name" value="Acid phosphatase/Vanadium-dependent haloperoxidase"/>
    <property type="match status" value="1"/>
</dbReference>
<feature type="domain" description="Phosphatidic acid phosphatase type 2/haloperoxidase" evidence="1">
    <location>
        <begin position="130"/>
        <end position="245"/>
    </location>
</feature>